<dbReference type="SUPFAM" id="SSF50249">
    <property type="entry name" value="Nucleic acid-binding proteins"/>
    <property type="match status" value="1"/>
</dbReference>
<dbReference type="InterPro" id="IPR014892">
    <property type="entry name" value="RPA_C"/>
</dbReference>
<dbReference type="PANTHER" id="PTHR13989:SF16">
    <property type="entry name" value="REPLICATION PROTEIN A2"/>
    <property type="match status" value="1"/>
</dbReference>
<dbReference type="InterPro" id="IPR040260">
    <property type="entry name" value="RFA2-like"/>
</dbReference>
<gene>
    <name evidence="7" type="ORF">VTK73DRAFT_290</name>
</gene>
<evidence type="ECO:0000259" key="5">
    <source>
        <dbReference type="Pfam" id="PF01336"/>
    </source>
</evidence>
<dbReference type="InterPro" id="IPR012340">
    <property type="entry name" value="NA-bd_OB-fold"/>
</dbReference>
<proteinExistence type="inferred from homology"/>
<evidence type="ECO:0000259" key="6">
    <source>
        <dbReference type="Pfam" id="PF08784"/>
    </source>
</evidence>
<evidence type="ECO:0000256" key="3">
    <source>
        <dbReference type="ARBA" id="ARBA00023125"/>
    </source>
</evidence>
<dbReference type="EMBL" id="JAZHXJ010001037">
    <property type="protein sequence ID" value="KAL1846406.1"/>
    <property type="molecule type" value="Genomic_DNA"/>
</dbReference>
<evidence type="ECO:0008006" key="9">
    <source>
        <dbReference type="Google" id="ProtNLM"/>
    </source>
</evidence>
<dbReference type="CDD" id="cd04478">
    <property type="entry name" value="RPA2_DBD_D"/>
    <property type="match status" value="1"/>
</dbReference>
<dbReference type="InterPro" id="IPR036390">
    <property type="entry name" value="WH_DNA-bd_sf"/>
</dbReference>
<comment type="subcellular location">
    <subcellularLocation>
        <location evidence="1">Nucleus</location>
    </subcellularLocation>
</comment>
<comment type="similarity">
    <text evidence="2">Belongs to the replication factor A protein 2 family.</text>
</comment>
<keyword evidence="3" id="KW-0238">DNA-binding</keyword>
<keyword evidence="4" id="KW-0539">Nucleus</keyword>
<keyword evidence="8" id="KW-1185">Reference proteome</keyword>
<dbReference type="Pfam" id="PF01336">
    <property type="entry name" value="tRNA_anti-codon"/>
    <property type="match status" value="1"/>
</dbReference>
<sequence>MAEVSWEAPSRVAKARRPGGCVSSIAPVVAMLLPLIRHLLTVSLFPIRANAFVQAYSDESLRPVTIKQLLDWEEPFPGSDIVIDGMNLTQVTLVGQVRSVNPQSTNITYRLDDGTGSIDVKRWVDAERPDDSDPKFALDQYVRVWGRLKTFNNKKHLGAHFIRAVDDFNEVSYHLLEATYVHLQLTGAGGQGHPQQQGAAGVNGGTDSMFVDDYGAGGGGAASTNLSHCSRNAQTMYNFLMNAPGGAEGVHLNVVSSGTGLSVRDVIAAADELLSNGLVYTTVDDETWAILETYG</sequence>
<evidence type="ECO:0000256" key="4">
    <source>
        <dbReference type="ARBA" id="ARBA00023242"/>
    </source>
</evidence>
<evidence type="ECO:0000313" key="7">
    <source>
        <dbReference type="EMBL" id="KAL1846406.1"/>
    </source>
</evidence>
<evidence type="ECO:0000313" key="8">
    <source>
        <dbReference type="Proteomes" id="UP001586593"/>
    </source>
</evidence>
<evidence type="ECO:0000256" key="2">
    <source>
        <dbReference type="ARBA" id="ARBA00007815"/>
    </source>
</evidence>
<protein>
    <recommendedName>
        <fullName evidence="9">Replication protein A C-terminal domain-containing protein</fullName>
    </recommendedName>
</protein>
<accession>A0ABR3VVU4</accession>
<dbReference type="Gene3D" id="1.10.10.10">
    <property type="entry name" value="Winged helix-like DNA-binding domain superfamily/Winged helix DNA-binding domain"/>
    <property type="match status" value="1"/>
</dbReference>
<dbReference type="Gene3D" id="2.40.50.140">
    <property type="entry name" value="Nucleic acid-binding proteins"/>
    <property type="match status" value="1"/>
</dbReference>
<evidence type="ECO:0000256" key="1">
    <source>
        <dbReference type="ARBA" id="ARBA00004123"/>
    </source>
</evidence>
<organism evidence="7 8">
    <name type="scientific">Phialemonium thermophilum</name>
    <dbReference type="NCBI Taxonomy" id="223376"/>
    <lineage>
        <taxon>Eukaryota</taxon>
        <taxon>Fungi</taxon>
        <taxon>Dikarya</taxon>
        <taxon>Ascomycota</taxon>
        <taxon>Pezizomycotina</taxon>
        <taxon>Sordariomycetes</taxon>
        <taxon>Sordariomycetidae</taxon>
        <taxon>Cephalothecales</taxon>
        <taxon>Cephalothecaceae</taxon>
        <taxon>Phialemonium</taxon>
    </lineage>
</organism>
<feature type="domain" description="Replication protein A C-terminal" evidence="6">
    <location>
        <begin position="182"/>
        <end position="286"/>
    </location>
</feature>
<name>A0ABR3VVU4_9PEZI</name>
<dbReference type="InterPro" id="IPR004365">
    <property type="entry name" value="NA-bd_OB_tRNA"/>
</dbReference>
<comment type="caution">
    <text evidence="7">The sequence shown here is derived from an EMBL/GenBank/DDBJ whole genome shotgun (WGS) entry which is preliminary data.</text>
</comment>
<dbReference type="PANTHER" id="PTHR13989">
    <property type="entry name" value="REPLICATION PROTEIN A-RELATED"/>
    <property type="match status" value="1"/>
</dbReference>
<dbReference type="InterPro" id="IPR036388">
    <property type="entry name" value="WH-like_DNA-bd_sf"/>
</dbReference>
<reference evidence="7 8" key="1">
    <citation type="journal article" date="2024" name="Commun. Biol.">
        <title>Comparative genomic analysis of thermophilic fungi reveals convergent evolutionary adaptations and gene losses.</title>
        <authorList>
            <person name="Steindorff A.S."/>
            <person name="Aguilar-Pontes M.V."/>
            <person name="Robinson A.J."/>
            <person name="Andreopoulos B."/>
            <person name="LaButti K."/>
            <person name="Kuo A."/>
            <person name="Mondo S."/>
            <person name="Riley R."/>
            <person name="Otillar R."/>
            <person name="Haridas S."/>
            <person name="Lipzen A."/>
            <person name="Grimwood J."/>
            <person name="Schmutz J."/>
            <person name="Clum A."/>
            <person name="Reid I.D."/>
            <person name="Moisan M.C."/>
            <person name="Butler G."/>
            <person name="Nguyen T.T.M."/>
            <person name="Dewar K."/>
            <person name="Conant G."/>
            <person name="Drula E."/>
            <person name="Henrissat B."/>
            <person name="Hansel C."/>
            <person name="Singer S."/>
            <person name="Hutchinson M.I."/>
            <person name="de Vries R.P."/>
            <person name="Natvig D.O."/>
            <person name="Powell A.J."/>
            <person name="Tsang A."/>
            <person name="Grigoriev I.V."/>
        </authorList>
    </citation>
    <scope>NUCLEOTIDE SEQUENCE [LARGE SCALE GENOMIC DNA]</scope>
    <source>
        <strain evidence="7 8">ATCC 24622</strain>
    </source>
</reference>
<feature type="domain" description="OB" evidence="5">
    <location>
        <begin position="91"/>
        <end position="156"/>
    </location>
</feature>
<dbReference type="Proteomes" id="UP001586593">
    <property type="component" value="Unassembled WGS sequence"/>
</dbReference>
<dbReference type="Pfam" id="PF08784">
    <property type="entry name" value="RPA_C"/>
    <property type="match status" value="1"/>
</dbReference>
<dbReference type="SUPFAM" id="SSF46785">
    <property type="entry name" value="Winged helix' DNA-binding domain"/>
    <property type="match status" value="1"/>
</dbReference>